<proteinExistence type="predicted"/>
<dbReference type="Proteomes" id="UP000024635">
    <property type="component" value="Unassembled WGS sequence"/>
</dbReference>
<sequence length="66" mass="7831">MEHESPAAKYHTFIMLPSLETASDISFIELVRRRRKSNNNKIQDRNNDDDSVQWITATRRKVKTNR</sequence>
<comment type="caution">
    <text evidence="1">The sequence shown here is derived from an EMBL/GenBank/DDBJ whole genome shotgun (WGS) entry which is preliminary data.</text>
</comment>
<protein>
    <submittedName>
        <fullName evidence="1">Uncharacterized protein</fullName>
    </submittedName>
</protein>
<accession>A0A016V8W9</accession>
<dbReference type="EMBL" id="JARK01001350">
    <property type="protein sequence ID" value="EYC24074.1"/>
    <property type="molecule type" value="Genomic_DNA"/>
</dbReference>
<gene>
    <name evidence="1" type="primary">Acey_s0014.g2301</name>
    <name evidence="1" type="ORF">Y032_0014g2301</name>
</gene>
<keyword evidence="2" id="KW-1185">Reference proteome</keyword>
<reference evidence="2" key="1">
    <citation type="journal article" date="2015" name="Nat. Genet.">
        <title>The genome and transcriptome of the zoonotic hookworm Ancylostoma ceylanicum identify infection-specific gene families.</title>
        <authorList>
            <person name="Schwarz E.M."/>
            <person name="Hu Y."/>
            <person name="Antoshechkin I."/>
            <person name="Miller M.M."/>
            <person name="Sternberg P.W."/>
            <person name="Aroian R.V."/>
        </authorList>
    </citation>
    <scope>NUCLEOTIDE SEQUENCE</scope>
    <source>
        <strain evidence="2">HY135</strain>
    </source>
</reference>
<dbReference type="AlphaFoldDB" id="A0A016V8W9"/>
<evidence type="ECO:0000313" key="2">
    <source>
        <dbReference type="Proteomes" id="UP000024635"/>
    </source>
</evidence>
<name>A0A016V8W9_9BILA</name>
<organism evidence="1 2">
    <name type="scientific">Ancylostoma ceylanicum</name>
    <dbReference type="NCBI Taxonomy" id="53326"/>
    <lineage>
        <taxon>Eukaryota</taxon>
        <taxon>Metazoa</taxon>
        <taxon>Ecdysozoa</taxon>
        <taxon>Nematoda</taxon>
        <taxon>Chromadorea</taxon>
        <taxon>Rhabditida</taxon>
        <taxon>Rhabditina</taxon>
        <taxon>Rhabditomorpha</taxon>
        <taxon>Strongyloidea</taxon>
        <taxon>Ancylostomatidae</taxon>
        <taxon>Ancylostomatinae</taxon>
        <taxon>Ancylostoma</taxon>
    </lineage>
</organism>
<evidence type="ECO:0000313" key="1">
    <source>
        <dbReference type="EMBL" id="EYC24074.1"/>
    </source>
</evidence>